<proteinExistence type="predicted"/>
<evidence type="ECO:0000256" key="1">
    <source>
        <dbReference type="SAM" id="MobiDB-lite"/>
    </source>
</evidence>
<sequence length="126" mass="14270">MEDSVKTLKEHLKLVTVSEISNNVSDLIVQKINTNTPFSKTNPRQFMPKRVKPATSEKRKTVFSVSLQAAKYNSHIKTNSFYTKTKIDTVGARQTTQKKLFHTTPVPRLQPDCSSENYIVGARQTT</sequence>
<accession>A0A1B6MTZ8</accession>
<name>A0A1B6MTZ8_9HEMI</name>
<evidence type="ECO:0000313" key="2">
    <source>
        <dbReference type="EMBL" id="JAT39400.1"/>
    </source>
</evidence>
<organism evidence="2">
    <name type="scientific">Graphocephala atropunctata</name>
    <dbReference type="NCBI Taxonomy" id="36148"/>
    <lineage>
        <taxon>Eukaryota</taxon>
        <taxon>Metazoa</taxon>
        <taxon>Ecdysozoa</taxon>
        <taxon>Arthropoda</taxon>
        <taxon>Hexapoda</taxon>
        <taxon>Insecta</taxon>
        <taxon>Pterygota</taxon>
        <taxon>Neoptera</taxon>
        <taxon>Paraneoptera</taxon>
        <taxon>Hemiptera</taxon>
        <taxon>Auchenorrhyncha</taxon>
        <taxon>Membracoidea</taxon>
        <taxon>Cicadellidae</taxon>
        <taxon>Cicadellinae</taxon>
        <taxon>Cicadellini</taxon>
        <taxon>Graphocephala</taxon>
    </lineage>
</organism>
<protein>
    <submittedName>
        <fullName evidence="2">Uncharacterized protein</fullName>
    </submittedName>
</protein>
<gene>
    <name evidence="2" type="ORF">g.51174</name>
</gene>
<feature type="non-terminal residue" evidence="2">
    <location>
        <position position="126"/>
    </location>
</feature>
<reference evidence="2" key="1">
    <citation type="submission" date="2015-11" db="EMBL/GenBank/DDBJ databases">
        <title>De novo transcriptome assembly of four potential Pierce s Disease insect vectors from Arizona vineyards.</title>
        <authorList>
            <person name="Tassone E.E."/>
        </authorList>
    </citation>
    <scope>NUCLEOTIDE SEQUENCE</scope>
</reference>
<dbReference type="EMBL" id="GEBQ01000577">
    <property type="protein sequence ID" value="JAT39400.1"/>
    <property type="molecule type" value="Transcribed_RNA"/>
</dbReference>
<dbReference type="AlphaFoldDB" id="A0A1B6MTZ8"/>
<feature type="region of interest" description="Disordered" evidence="1">
    <location>
        <begin position="37"/>
        <end position="58"/>
    </location>
</feature>